<dbReference type="EMBL" id="PEVA01000163">
    <property type="protein sequence ID" value="PIV08227.1"/>
    <property type="molecule type" value="Genomic_DNA"/>
</dbReference>
<comment type="caution">
    <text evidence="1">The sequence shown here is derived from an EMBL/GenBank/DDBJ whole genome shotgun (WGS) entry which is preliminary data.</text>
</comment>
<reference evidence="2" key="1">
    <citation type="submission" date="2017-09" db="EMBL/GenBank/DDBJ databases">
        <title>Depth-based differentiation of microbial function through sediment-hosted aquifers and enrichment of novel symbionts in the deep terrestrial subsurface.</title>
        <authorList>
            <person name="Probst A.J."/>
            <person name="Ladd B."/>
            <person name="Jarett J.K."/>
            <person name="Geller-Mcgrath D.E."/>
            <person name="Sieber C.M.K."/>
            <person name="Emerson J.B."/>
            <person name="Anantharaman K."/>
            <person name="Thomas B.C."/>
            <person name="Malmstrom R."/>
            <person name="Stieglmeier M."/>
            <person name="Klingl A."/>
            <person name="Woyke T."/>
            <person name="Ryan C.M."/>
            <person name="Banfield J.F."/>
        </authorList>
    </citation>
    <scope>NUCLEOTIDE SEQUENCE [LARGE SCALE GENOMIC DNA]</scope>
</reference>
<accession>A0A2M7BS05</accession>
<protein>
    <submittedName>
        <fullName evidence="1">Uncharacterized protein</fullName>
    </submittedName>
</protein>
<dbReference type="AlphaFoldDB" id="A0A2M7BS05"/>
<evidence type="ECO:0000313" key="2">
    <source>
        <dbReference type="Proteomes" id="UP000230119"/>
    </source>
</evidence>
<gene>
    <name evidence="1" type="ORF">COS52_03845</name>
</gene>
<organism evidence="1 2">
    <name type="scientific">Candidatus Roizmanbacteria bacterium CG03_land_8_20_14_0_80_39_12</name>
    <dbReference type="NCBI Taxonomy" id="1974847"/>
    <lineage>
        <taxon>Bacteria</taxon>
        <taxon>Candidatus Roizmaniibacteriota</taxon>
    </lineage>
</organism>
<proteinExistence type="predicted"/>
<sequence>MTLLESGAKPKTGISEYLKTLVVEFSCVWGCGFRARGEGALVTIIATRILSTHHLSCAENPLKKGKNTNTTGTNH</sequence>
<name>A0A2M7BS05_9BACT</name>
<dbReference type="Proteomes" id="UP000230119">
    <property type="component" value="Unassembled WGS sequence"/>
</dbReference>
<evidence type="ECO:0000313" key="1">
    <source>
        <dbReference type="EMBL" id="PIV08227.1"/>
    </source>
</evidence>